<name>I7LT70_TETTS</name>
<feature type="transmembrane region" description="Helical" evidence="1">
    <location>
        <begin position="1375"/>
        <end position="1395"/>
    </location>
</feature>
<keyword evidence="1 2" id="KW-0812">Transmembrane</keyword>
<sequence length="1773" mass="209756">MNTKDKSQHKLTFHQRIKEFYLEESYALVTKFNRSFLLSIFLVIFKHFQYFLLQITPSIASKLQIISENSDFLQGSNYFQSNKTFEIAFLYLFLFLNSFIFIGFSFYFIRSIIWQLKPKENNILSLAFQIYYYAFYLISLLCSILLLNQYQIASIINFVLTIIITFIKVFHEYDDRFVRQDFLSIRNLWQRTICCSLELVLPIAYVYSKDNQLLITIIIFYLIILSLELFYIPIYKQEVQVLNICGFVYNLLATINAYLMLNTNFWRIYFLNLLIFIPLSFLFAKNMVKMRIRQICQEQLYKNNIKMEFNGNQSKQLQQHNIYSQRDLDSLDIYLRSIYEICKLSYDDYLSSYSSLYLEYIIQNHQKYCQQYPYCFCAEDIIDQEQRESTELRSKFLYHYIEQIYWQAIQVNSHQSQSNLLFSYLMFVIEVQKNETKAITIALDYLQNKKNVMGMHQQQRLFFIIGFLNQKVKIFNIQFQLQNKNKEINLDFIESINFDSNMYKSCLLFQQCFLLKKIALQRMGKNMIDLEQIYQILKLLRQKREELQLILSLLIDLYHDSFILQQIIEIYHKSLQFDDYLQDKLNKEKKFMNATLASHLLLQKKKLSLYSEDSCVIFITLLQNIGTIKKVTNNVFDVIPIYKVNELIGKNINYMMAQQISLVHDDILRNFIKYRNMNFKVKNYSLIIGIDSNGWAIPYEMKIQTCMIELNDFGVSCWIKQIKDSNQYIQMSYSNNFEVFTLSQSFFKLFLQNCVPKSNLHQVKMGSLIPTLESFLKKNYSNTNTLYETLIFKPKSEQFCYTNSNFVKDNNLVINIFEQQMFKIKADFQIIRHSSIDFVQMKILSLEQLEEQRAKFEAVSQLLMDFQSFQMYDTDFIDCQRLVLQNYLIKINKNNKFLQMKDCYLIESQNDQEELSESASVENKQYSVKDNDQYQQISLGYTSNIQEEKRQICYELNEIPTKVLSHKQQKSIKLDEDKTQSFINQKQKTKSPTKDLEVKQLSSKFDGSILFLQNESYIDLCSPQSNSQMQMIFNAATGNDLLNSPKNANISNISQIQQSYQQFFKNKRLSSKDSILYPERLKSQSKNDYFDSKQATFIEYNLQKSTSSINLTKTETKKNSNKNMSKLKTKISQNKLNQSSIKLSDKNTEQKKKQKLIQDIRNPNKMTILRLIQYFGFLTLLLMVILNVVSFLSLNTYLQNQKDDYENYDWANRMQVVLTQILGTEAIQNIISINPLYLQSNENSNVMIKDIFVQQQEQLNLTSRLLLTYQDNKVQSTLSDIIQNKIYNLTFAYNVTHQIQVPLNLDYALKNIFAYLFYIVNNYQSTQIAQKVYILQLQQNMIKLNQQLDNVDDLIYDAIHQTFSNIQNSITSSQIADLIVASFFSISFIPIYMYVQKKRQDVLILFSTFGPDKIQIMTDNLIECELQIEVLKKQLNNNNSDQEKDTLNKQQKSKDNENQNFKLQSDLIEKKKNISSTTKLPIFKYSLILYLSLFILVNIVYPFGIGLALNSFIETQLNNLEYTNEIYKIHLYTSKLNAYRMQTIWTKLLGQNTVNKIYLSENNALIQNSTQQLNNFYSIINKQSDLSRFDYDSFNSLNTNLMQGDACLVSSNNIGYITSKGFNIEVCNKTDNGIFNQGLINSVKYFCEEISYTNPLFQESNITIYKQNLLKHFKQFSLTNYYYYLVYESYIVEIIRGFVKDLTLNEYNMYTKINISLIITQIFAFIISIILIQTGFFNQCYNSIYDTKRLLDLIEIQCLRENQYFVSYFRSLK</sequence>
<dbReference type="OrthoDB" id="327952at2759"/>
<accession>I7LT70</accession>
<feature type="transmembrane region" description="Helical" evidence="1">
    <location>
        <begin position="1171"/>
        <end position="1194"/>
    </location>
</feature>
<protein>
    <submittedName>
        <fullName evidence="2">Transmembrane protein, putative</fullName>
    </submittedName>
</protein>
<dbReference type="InParanoid" id="I7LT70"/>
<dbReference type="InterPro" id="IPR052994">
    <property type="entry name" value="Tiny_macrocysts_regulators"/>
</dbReference>
<feature type="transmembrane region" description="Helical" evidence="1">
    <location>
        <begin position="152"/>
        <end position="170"/>
    </location>
</feature>
<dbReference type="EMBL" id="GG662698">
    <property type="protein sequence ID" value="EAR84600.3"/>
    <property type="molecule type" value="Genomic_DNA"/>
</dbReference>
<dbReference type="KEGG" id="tet:TTHERM_00648670"/>
<evidence type="ECO:0000313" key="3">
    <source>
        <dbReference type="Proteomes" id="UP000009168"/>
    </source>
</evidence>
<organism evidence="2 3">
    <name type="scientific">Tetrahymena thermophila (strain SB210)</name>
    <dbReference type="NCBI Taxonomy" id="312017"/>
    <lineage>
        <taxon>Eukaryota</taxon>
        <taxon>Sar</taxon>
        <taxon>Alveolata</taxon>
        <taxon>Ciliophora</taxon>
        <taxon>Intramacronucleata</taxon>
        <taxon>Oligohymenophorea</taxon>
        <taxon>Hymenostomatida</taxon>
        <taxon>Tetrahymenina</taxon>
        <taxon>Tetrahymenidae</taxon>
        <taxon>Tetrahymena</taxon>
    </lineage>
</organism>
<keyword evidence="1" id="KW-1133">Transmembrane helix</keyword>
<reference evidence="3" key="1">
    <citation type="journal article" date="2006" name="PLoS Biol.">
        <title>Macronuclear genome sequence of the ciliate Tetrahymena thermophila, a model eukaryote.</title>
        <authorList>
            <person name="Eisen J.A."/>
            <person name="Coyne R.S."/>
            <person name="Wu M."/>
            <person name="Wu D."/>
            <person name="Thiagarajan M."/>
            <person name="Wortman J.R."/>
            <person name="Badger J.H."/>
            <person name="Ren Q."/>
            <person name="Amedeo P."/>
            <person name="Jones K.M."/>
            <person name="Tallon L.J."/>
            <person name="Delcher A.L."/>
            <person name="Salzberg S.L."/>
            <person name="Silva J.C."/>
            <person name="Haas B.J."/>
            <person name="Majoros W.H."/>
            <person name="Farzad M."/>
            <person name="Carlton J.M."/>
            <person name="Smith R.K. Jr."/>
            <person name="Garg J."/>
            <person name="Pearlman R.E."/>
            <person name="Karrer K.M."/>
            <person name="Sun L."/>
            <person name="Manning G."/>
            <person name="Elde N.C."/>
            <person name="Turkewitz A.P."/>
            <person name="Asai D.J."/>
            <person name="Wilkes D.E."/>
            <person name="Wang Y."/>
            <person name="Cai H."/>
            <person name="Collins K."/>
            <person name="Stewart B.A."/>
            <person name="Lee S.R."/>
            <person name="Wilamowska K."/>
            <person name="Weinberg Z."/>
            <person name="Ruzzo W.L."/>
            <person name="Wloga D."/>
            <person name="Gaertig J."/>
            <person name="Frankel J."/>
            <person name="Tsao C.-C."/>
            <person name="Gorovsky M.A."/>
            <person name="Keeling P.J."/>
            <person name="Waller R.F."/>
            <person name="Patron N.J."/>
            <person name="Cherry J.M."/>
            <person name="Stover N.A."/>
            <person name="Krieger C.J."/>
            <person name="del Toro C."/>
            <person name="Ryder H.F."/>
            <person name="Williamson S.C."/>
            <person name="Barbeau R.A."/>
            <person name="Hamilton E.P."/>
            <person name="Orias E."/>
        </authorList>
    </citation>
    <scope>NUCLEOTIDE SEQUENCE [LARGE SCALE GENOMIC DNA]</scope>
    <source>
        <strain evidence="3">SB210</strain>
    </source>
</reference>
<gene>
    <name evidence="2" type="ORF">TTHERM_00648670</name>
</gene>
<feature type="transmembrane region" description="Helical" evidence="1">
    <location>
        <begin position="35"/>
        <end position="53"/>
    </location>
</feature>
<dbReference type="PANTHER" id="PTHR31600">
    <property type="entry name" value="TINY MACROCYSTS PROTEIN B-RELATED"/>
    <property type="match status" value="1"/>
</dbReference>
<evidence type="ECO:0000256" key="1">
    <source>
        <dbReference type="SAM" id="Phobius"/>
    </source>
</evidence>
<feature type="transmembrane region" description="Helical" evidence="1">
    <location>
        <begin position="1487"/>
        <end position="1509"/>
    </location>
</feature>
<dbReference type="RefSeq" id="XP_001032263.3">
    <property type="nucleotide sequence ID" value="XM_001032263.3"/>
</dbReference>
<feature type="transmembrane region" description="Helical" evidence="1">
    <location>
        <begin position="266"/>
        <end position="284"/>
    </location>
</feature>
<dbReference type="PANTHER" id="PTHR31600:SF2">
    <property type="entry name" value="GAMETE ENRICHED GENE 10 PROTEIN-RELATED"/>
    <property type="match status" value="1"/>
</dbReference>
<feature type="transmembrane region" description="Helical" evidence="1">
    <location>
        <begin position="213"/>
        <end position="234"/>
    </location>
</feature>
<proteinExistence type="predicted"/>
<keyword evidence="3" id="KW-1185">Reference proteome</keyword>
<dbReference type="GeneID" id="7829229"/>
<dbReference type="Proteomes" id="UP000009168">
    <property type="component" value="Unassembled WGS sequence"/>
</dbReference>
<feature type="transmembrane region" description="Helical" evidence="1">
    <location>
        <begin position="1711"/>
        <end position="1732"/>
    </location>
</feature>
<feature type="transmembrane region" description="Helical" evidence="1">
    <location>
        <begin position="241"/>
        <end position="260"/>
    </location>
</feature>
<evidence type="ECO:0000313" key="2">
    <source>
        <dbReference type="EMBL" id="EAR84600.3"/>
    </source>
</evidence>
<keyword evidence="1" id="KW-0472">Membrane</keyword>
<feature type="transmembrane region" description="Helical" evidence="1">
    <location>
        <begin position="130"/>
        <end position="146"/>
    </location>
</feature>
<feature type="transmembrane region" description="Helical" evidence="1">
    <location>
        <begin position="88"/>
        <end position="109"/>
    </location>
</feature>